<feature type="region of interest" description="Disordered" evidence="22">
    <location>
        <begin position="78"/>
        <end position="118"/>
    </location>
</feature>
<evidence type="ECO:0000256" key="8">
    <source>
        <dbReference type="ARBA" id="ARBA00022643"/>
    </source>
</evidence>
<accession>A0AAD9D097</accession>
<gene>
    <name evidence="25" type="ORF">DB88DRAFT_263683</name>
</gene>
<evidence type="ECO:0000256" key="6">
    <source>
        <dbReference type="ARBA" id="ARBA00022617"/>
    </source>
</evidence>
<dbReference type="GO" id="GO:0005758">
    <property type="term" value="C:mitochondrial intermembrane space"/>
    <property type="evidence" value="ECO:0007669"/>
    <property type="project" value="UniProtKB-SubCell"/>
</dbReference>
<keyword evidence="26" id="KW-1185">Reference proteome</keyword>
<dbReference type="PRINTS" id="PR00363">
    <property type="entry name" value="CYTOCHROMEB5"/>
</dbReference>
<dbReference type="InterPro" id="IPR037458">
    <property type="entry name" value="L-MDH/L-LDH_FMN-bd"/>
</dbReference>
<dbReference type="SUPFAM" id="SSF55856">
    <property type="entry name" value="Cytochrome b5-like heme/steroid binding domain"/>
    <property type="match status" value="1"/>
</dbReference>
<sequence length="516" mass="56684">MTATKQVDGKQVAEHNSREKGVWIVVHGHVYDVTDFLDEHPGGAEIIERYAGMDATEEYEPIHPPDAIKENLDPSKHLGALIPNTLPKPEVESPAPPPASIQVPQKATAAGGDPEPEEYVKPNLEEVLSLHDFEAIARRTMTRRGWNYYSSGSDDEITMRENHNAYHRVWFRPRVLRDVSTVDYSTKILGFNSSMPIYITATALGKLGHPEGEVTLTRAAAKHGIIQMIPTLASCSFDEMVDAAAPGQIQFMQLYVNSDRARTKKIIAHAADRGVKALFITVDAPQLGRREKDMRTKFEGNASSQQTSGKDNFRRDQGAARAISSFIDPSLSWKDLQELKDAAKGMKIILKGVQCWEDAVLAAEAGVDGIVLSNHGGRQLDFAPSPLALLPSVVKALTAHGYMNHPHKPRFEIFIDGGVRRATDVLKAVALGATAVGIGRPMIYAMSTYGEEGVCRLMQILKDEFEMNMRLIGARNMGEVVPGMVDTSALNSPGGNITMYDENYERMLPVGTRAKL</sequence>
<keyword evidence="7" id="KW-0285">Flavoprotein</keyword>
<evidence type="ECO:0000256" key="7">
    <source>
        <dbReference type="ARBA" id="ARBA00022630"/>
    </source>
</evidence>
<evidence type="ECO:0000256" key="5">
    <source>
        <dbReference type="ARBA" id="ARBA00022448"/>
    </source>
</evidence>
<dbReference type="PROSITE" id="PS51349">
    <property type="entry name" value="FMN_HYDROXY_ACID_DH_2"/>
    <property type="match status" value="1"/>
</dbReference>
<keyword evidence="8" id="KW-0288">FMN</keyword>
<evidence type="ECO:0000256" key="20">
    <source>
        <dbReference type="ARBA" id="ARBA00078774"/>
    </source>
</evidence>
<feature type="domain" description="Cytochrome b5 heme-binding" evidence="23">
    <location>
        <begin position="4"/>
        <end position="82"/>
    </location>
</feature>
<dbReference type="InterPro" id="IPR008259">
    <property type="entry name" value="FMN_hydac_DH_AS"/>
</dbReference>
<evidence type="ECO:0000256" key="13">
    <source>
        <dbReference type="ARBA" id="ARBA00023128"/>
    </source>
</evidence>
<evidence type="ECO:0000256" key="16">
    <source>
        <dbReference type="ARBA" id="ARBA00061589"/>
    </source>
</evidence>
<dbReference type="SMART" id="SM01117">
    <property type="entry name" value="Cyt-b5"/>
    <property type="match status" value="1"/>
</dbReference>
<comment type="cofactor">
    <cofactor evidence="1">
        <name>FMN</name>
        <dbReference type="ChEBI" id="CHEBI:58210"/>
    </cofactor>
</comment>
<keyword evidence="6" id="KW-0349">Heme</keyword>
<dbReference type="InterPro" id="IPR000262">
    <property type="entry name" value="FMN-dep_DH"/>
</dbReference>
<dbReference type="AlphaFoldDB" id="A0AAD9D097"/>
<dbReference type="PROSITE" id="PS00557">
    <property type="entry name" value="FMN_HYDROXY_ACID_DH_1"/>
    <property type="match status" value="1"/>
</dbReference>
<evidence type="ECO:0000256" key="17">
    <source>
        <dbReference type="ARBA" id="ARBA00066458"/>
    </source>
</evidence>
<dbReference type="PROSITE" id="PS50255">
    <property type="entry name" value="CYTOCHROME_B5_2"/>
    <property type="match status" value="1"/>
</dbReference>
<evidence type="ECO:0000256" key="1">
    <source>
        <dbReference type="ARBA" id="ARBA00001917"/>
    </source>
</evidence>
<comment type="cofactor">
    <cofactor evidence="2">
        <name>heme b</name>
        <dbReference type="ChEBI" id="CHEBI:60344"/>
    </cofactor>
</comment>
<keyword evidence="13" id="KW-0496">Mitochondrion</keyword>
<dbReference type="FunFam" id="3.20.20.70:FF:000062">
    <property type="entry name" value="Cytochrome b2, mitochondrial, putative"/>
    <property type="match status" value="1"/>
</dbReference>
<evidence type="ECO:0000256" key="15">
    <source>
        <dbReference type="ARBA" id="ARBA00061137"/>
    </source>
</evidence>
<keyword evidence="9" id="KW-0479">Metal-binding</keyword>
<evidence type="ECO:0000256" key="11">
    <source>
        <dbReference type="ARBA" id="ARBA00023002"/>
    </source>
</evidence>
<dbReference type="Proteomes" id="UP001182556">
    <property type="component" value="Unassembled WGS sequence"/>
</dbReference>
<dbReference type="GO" id="GO:0046872">
    <property type="term" value="F:metal ion binding"/>
    <property type="evidence" value="ECO:0007669"/>
    <property type="project" value="UniProtKB-KW"/>
</dbReference>
<keyword evidence="12" id="KW-0408">Iron</keyword>
<dbReference type="Pfam" id="PF01070">
    <property type="entry name" value="FMN_dh"/>
    <property type="match status" value="1"/>
</dbReference>
<dbReference type="InterPro" id="IPR013785">
    <property type="entry name" value="Aldolase_TIM"/>
</dbReference>
<comment type="catalytic activity">
    <reaction evidence="14">
        <text>(S)-lactate + 2 Fe(III)-[cytochrome c] = 2 Fe(II)-[cytochrome c] + pyruvate + 2 H(+)</text>
        <dbReference type="Rhea" id="RHEA:19909"/>
        <dbReference type="Rhea" id="RHEA-COMP:10350"/>
        <dbReference type="Rhea" id="RHEA-COMP:14399"/>
        <dbReference type="ChEBI" id="CHEBI:15361"/>
        <dbReference type="ChEBI" id="CHEBI:15378"/>
        <dbReference type="ChEBI" id="CHEBI:16651"/>
        <dbReference type="ChEBI" id="CHEBI:29033"/>
        <dbReference type="ChEBI" id="CHEBI:29034"/>
        <dbReference type="EC" id="1.1.2.3"/>
    </reaction>
    <physiologicalReaction direction="left-to-right" evidence="14">
        <dbReference type="Rhea" id="RHEA:19910"/>
    </physiologicalReaction>
</comment>
<evidence type="ECO:0000256" key="18">
    <source>
        <dbReference type="ARBA" id="ARBA00068515"/>
    </source>
</evidence>
<dbReference type="Gene3D" id="3.20.20.70">
    <property type="entry name" value="Aldolase class I"/>
    <property type="match status" value="1"/>
</dbReference>
<dbReference type="PANTHER" id="PTHR10578:SF148">
    <property type="entry name" value="L-LACTATE DEHYDROGENASE (CYTOCHROME)"/>
    <property type="match status" value="1"/>
</dbReference>
<dbReference type="PANTHER" id="PTHR10578">
    <property type="entry name" value="S -2-HYDROXY-ACID OXIDASE-RELATED"/>
    <property type="match status" value="1"/>
</dbReference>
<evidence type="ECO:0000256" key="4">
    <source>
        <dbReference type="ARBA" id="ARBA00011881"/>
    </source>
</evidence>
<evidence type="ECO:0000256" key="21">
    <source>
        <dbReference type="ARBA" id="ARBA00078938"/>
    </source>
</evidence>
<evidence type="ECO:0000256" key="10">
    <source>
        <dbReference type="ARBA" id="ARBA00022946"/>
    </source>
</evidence>
<name>A0AAD9D097_PAPLA</name>
<dbReference type="InterPro" id="IPR036400">
    <property type="entry name" value="Cyt_B5-like_heme/steroid_sf"/>
</dbReference>
<dbReference type="FunFam" id="3.10.120.10:FF:000009">
    <property type="entry name" value="Cytochrome b2, mitochondrial, putative"/>
    <property type="match status" value="1"/>
</dbReference>
<keyword evidence="5" id="KW-0813">Transport</keyword>
<dbReference type="InterPro" id="IPR018506">
    <property type="entry name" value="Cyt_B5_heme-BS"/>
</dbReference>
<keyword evidence="10" id="KW-0809">Transit peptide</keyword>
<reference evidence="25" key="1">
    <citation type="submission" date="2023-02" db="EMBL/GenBank/DDBJ databases">
        <title>Identification and recombinant expression of a fungal hydrolase from Papiliotrema laurentii that hydrolyzes apple cutin and clears colloidal polyester polyurethane.</title>
        <authorList>
            <consortium name="DOE Joint Genome Institute"/>
            <person name="Roman V.A."/>
            <person name="Bojanowski C."/>
            <person name="Crable B.R."/>
            <person name="Wagner D.N."/>
            <person name="Hung C.S."/>
            <person name="Nadeau L.J."/>
            <person name="Schratz L."/>
            <person name="Haridas S."/>
            <person name="Pangilinan J."/>
            <person name="Lipzen A."/>
            <person name="Na H."/>
            <person name="Yan M."/>
            <person name="Ng V."/>
            <person name="Grigoriev I.V."/>
            <person name="Spatafora J.W."/>
            <person name="Barlow D."/>
            <person name="Biffinger J."/>
            <person name="Kelley-Loughnane N."/>
            <person name="Varaljay V.A."/>
            <person name="Crookes-Goodson W.J."/>
        </authorList>
    </citation>
    <scope>NUCLEOTIDE SEQUENCE</scope>
    <source>
        <strain evidence="25">5307AH</strain>
    </source>
</reference>
<evidence type="ECO:0000259" key="23">
    <source>
        <dbReference type="PROSITE" id="PS50255"/>
    </source>
</evidence>
<evidence type="ECO:0000313" key="25">
    <source>
        <dbReference type="EMBL" id="KAK1924039.1"/>
    </source>
</evidence>
<evidence type="ECO:0000256" key="9">
    <source>
        <dbReference type="ARBA" id="ARBA00022723"/>
    </source>
</evidence>
<dbReference type="GO" id="GO:0020037">
    <property type="term" value="F:heme binding"/>
    <property type="evidence" value="ECO:0007669"/>
    <property type="project" value="InterPro"/>
</dbReference>
<proteinExistence type="inferred from homology"/>
<evidence type="ECO:0000256" key="3">
    <source>
        <dbReference type="ARBA" id="ARBA00004569"/>
    </source>
</evidence>
<dbReference type="InterPro" id="IPR001199">
    <property type="entry name" value="Cyt_B5-like_heme/steroid-bd"/>
</dbReference>
<evidence type="ECO:0000256" key="14">
    <source>
        <dbReference type="ARBA" id="ARBA00052399"/>
    </source>
</evidence>
<dbReference type="EMBL" id="JAODAN010000005">
    <property type="protein sequence ID" value="KAK1924039.1"/>
    <property type="molecule type" value="Genomic_DNA"/>
</dbReference>
<evidence type="ECO:0000256" key="19">
    <source>
        <dbReference type="ARBA" id="ARBA00075949"/>
    </source>
</evidence>
<dbReference type="GO" id="GO:0006089">
    <property type="term" value="P:lactate metabolic process"/>
    <property type="evidence" value="ECO:0007669"/>
    <property type="project" value="TreeGrafter"/>
</dbReference>
<dbReference type="PROSITE" id="PS00191">
    <property type="entry name" value="CYTOCHROME_B5_1"/>
    <property type="match status" value="1"/>
</dbReference>
<comment type="subunit">
    <text evidence="4">Homotetramer.</text>
</comment>
<feature type="domain" description="FMN hydroxy acid dehydrogenase" evidence="24">
    <location>
        <begin position="122"/>
        <end position="490"/>
    </location>
</feature>
<dbReference type="EC" id="1.1.2.3" evidence="17"/>
<evidence type="ECO:0000256" key="12">
    <source>
        <dbReference type="ARBA" id="ARBA00023004"/>
    </source>
</evidence>
<dbReference type="GO" id="GO:0004460">
    <property type="term" value="F:L-lactate dehydrogenase (cytochrome) activity"/>
    <property type="evidence" value="ECO:0007669"/>
    <property type="project" value="UniProtKB-EC"/>
</dbReference>
<organism evidence="25 26">
    <name type="scientific">Papiliotrema laurentii</name>
    <name type="common">Cryptococcus laurentii</name>
    <dbReference type="NCBI Taxonomy" id="5418"/>
    <lineage>
        <taxon>Eukaryota</taxon>
        <taxon>Fungi</taxon>
        <taxon>Dikarya</taxon>
        <taxon>Basidiomycota</taxon>
        <taxon>Agaricomycotina</taxon>
        <taxon>Tremellomycetes</taxon>
        <taxon>Tremellales</taxon>
        <taxon>Rhynchogastremaceae</taxon>
        <taxon>Papiliotrema</taxon>
    </lineage>
</organism>
<comment type="subcellular location">
    <subcellularLocation>
        <location evidence="3">Mitochondrion intermembrane space</location>
    </subcellularLocation>
</comment>
<dbReference type="InterPro" id="IPR037396">
    <property type="entry name" value="FMN_HAD"/>
</dbReference>
<dbReference type="Pfam" id="PF00173">
    <property type="entry name" value="Cyt-b5"/>
    <property type="match status" value="1"/>
</dbReference>
<evidence type="ECO:0000259" key="24">
    <source>
        <dbReference type="PROSITE" id="PS51349"/>
    </source>
</evidence>
<comment type="similarity">
    <text evidence="16">In the N-terminal section; belongs to the cytochrome b5 family.</text>
</comment>
<dbReference type="SUPFAM" id="SSF51395">
    <property type="entry name" value="FMN-linked oxidoreductases"/>
    <property type="match status" value="1"/>
</dbReference>
<protein>
    <recommendedName>
        <fullName evidence="18">L-lactate dehydrogenase (cytochrome)</fullName>
        <ecNumber evidence="17">1.1.2.3</ecNumber>
    </recommendedName>
    <alternativeName>
        <fullName evidence="20">Cytochrome b2</fullName>
    </alternativeName>
    <alternativeName>
        <fullName evidence="19">Flavocytochrome b2</fullName>
    </alternativeName>
    <alternativeName>
        <fullName evidence="21">L-lactate ferricytochrome c oxidoreductase</fullName>
    </alternativeName>
</protein>
<dbReference type="Gene3D" id="3.10.120.10">
    <property type="entry name" value="Cytochrome b5-like heme/steroid binding domain"/>
    <property type="match status" value="1"/>
</dbReference>
<comment type="similarity">
    <text evidence="15">In the C-terminal section; belongs to the FMN-dependent alpha-hydroxy acid dehydrogenase family.</text>
</comment>
<comment type="caution">
    <text evidence="25">The sequence shown here is derived from an EMBL/GenBank/DDBJ whole genome shotgun (WGS) entry which is preliminary data.</text>
</comment>
<evidence type="ECO:0000256" key="22">
    <source>
        <dbReference type="SAM" id="MobiDB-lite"/>
    </source>
</evidence>
<evidence type="ECO:0000256" key="2">
    <source>
        <dbReference type="ARBA" id="ARBA00001970"/>
    </source>
</evidence>
<dbReference type="CDD" id="cd02922">
    <property type="entry name" value="FCB2_FMN"/>
    <property type="match status" value="1"/>
</dbReference>
<keyword evidence="11" id="KW-0560">Oxidoreductase</keyword>
<evidence type="ECO:0000313" key="26">
    <source>
        <dbReference type="Proteomes" id="UP001182556"/>
    </source>
</evidence>